<evidence type="ECO:0000259" key="1">
    <source>
        <dbReference type="Pfam" id="PF01261"/>
    </source>
</evidence>
<sequence>MKLSLSMWSLHRTVRAGGWTVIDFLAFCRKEGIDSVELLDVFWQNQAVELDEVVRYTRENGIRVVSYAVGNDLVSASEEGRSAALREITDAFPVAKALGTSVVRVFSGSLHPGIAYDQALGWIVSGLSDAAKQAEEAGITLALENHGQLAGRGGQVKDIIEQVGSKALRSTFDTGNFLLVDEHPSQAIEPLLPYIAHVHMKDFKRHPEGRYQSLGGQTFEGTVAGEGDTRLASLIERLEASGYAGAYVLEYEGTGDEAEGIRGSYAFADEYNRAHGEGRP</sequence>
<reference evidence="2 3" key="1">
    <citation type="submission" date="2014-06" db="EMBL/GenBank/DDBJ databases">
        <title>Draft genome sequence of Paenibacillus sp. MSt1.</title>
        <authorList>
            <person name="Aw Y.K."/>
            <person name="Ong K.S."/>
            <person name="Gan H.M."/>
            <person name="Lee S.M."/>
        </authorList>
    </citation>
    <scope>NUCLEOTIDE SEQUENCE [LARGE SCALE GENOMIC DNA]</scope>
    <source>
        <strain evidence="2 3">MSt1</strain>
    </source>
</reference>
<gene>
    <name evidence="2" type="ORF">ET33_28900</name>
</gene>
<keyword evidence="2" id="KW-0378">Hydrolase</keyword>
<dbReference type="GO" id="GO:0004519">
    <property type="term" value="F:endonuclease activity"/>
    <property type="evidence" value="ECO:0007669"/>
    <property type="project" value="UniProtKB-KW"/>
</dbReference>
<organism evidence="2 3">
    <name type="scientific">Paenibacillus tyrfis</name>
    <dbReference type="NCBI Taxonomy" id="1501230"/>
    <lineage>
        <taxon>Bacteria</taxon>
        <taxon>Bacillati</taxon>
        <taxon>Bacillota</taxon>
        <taxon>Bacilli</taxon>
        <taxon>Bacillales</taxon>
        <taxon>Paenibacillaceae</taxon>
        <taxon>Paenibacillus</taxon>
    </lineage>
</organism>
<dbReference type="Pfam" id="PF01261">
    <property type="entry name" value="AP_endonuc_2"/>
    <property type="match status" value="1"/>
</dbReference>
<feature type="domain" description="Xylose isomerase-like TIM barrel" evidence="1">
    <location>
        <begin position="26"/>
        <end position="267"/>
    </location>
</feature>
<dbReference type="AlphaFoldDB" id="A0A081P7W1"/>
<dbReference type="SUPFAM" id="SSF51658">
    <property type="entry name" value="Xylose isomerase-like"/>
    <property type="match status" value="1"/>
</dbReference>
<dbReference type="InterPro" id="IPR013022">
    <property type="entry name" value="Xyl_isomerase-like_TIM-brl"/>
</dbReference>
<accession>A0A081P7W1</accession>
<comment type="caution">
    <text evidence="2">The sequence shown here is derived from an EMBL/GenBank/DDBJ whole genome shotgun (WGS) entry which is preliminary data.</text>
</comment>
<dbReference type="OrthoDB" id="3185623at2"/>
<keyword evidence="3" id="KW-1185">Reference proteome</keyword>
<dbReference type="eggNOG" id="COG1082">
    <property type="taxonomic scope" value="Bacteria"/>
</dbReference>
<dbReference type="PANTHER" id="PTHR12110">
    <property type="entry name" value="HYDROXYPYRUVATE ISOMERASE"/>
    <property type="match status" value="1"/>
</dbReference>
<dbReference type="Gene3D" id="3.20.20.150">
    <property type="entry name" value="Divalent-metal-dependent TIM barrel enzymes"/>
    <property type="match status" value="1"/>
</dbReference>
<evidence type="ECO:0000313" key="3">
    <source>
        <dbReference type="Proteomes" id="UP000028123"/>
    </source>
</evidence>
<proteinExistence type="predicted"/>
<evidence type="ECO:0000313" key="2">
    <source>
        <dbReference type="EMBL" id="KEQ26784.1"/>
    </source>
</evidence>
<keyword evidence="2" id="KW-0540">Nuclease</keyword>
<dbReference type="InterPro" id="IPR036237">
    <property type="entry name" value="Xyl_isomerase-like_sf"/>
</dbReference>
<dbReference type="EMBL" id="JNVM01000005">
    <property type="protein sequence ID" value="KEQ26784.1"/>
    <property type="molecule type" value="Genomic_DNA"/>
</dbReference>
<dbReference type="Proteomes" id="UP000028123">
    <property type="component" value="Unassembled WGS sequence"/>
</dbReference>
<name>A0A081P7W1_9BACL</name>
<dbReference type="PANTHER" id="PTHR12110:SF53">
    <property type="entry name" value="BLR5974 PROTEIN"/>
    <property type="match status" value="1"/>
</dbReference>
<keyword evidence="2" id="KW-0255">Endonuclease</keyword>
<protein>
    <submittedName>
        <fullName evidence="2">AP endonuclease</fullName>
    </submittedName>
</protein>
<dbReference type="RefSeq" id="WP_036677917.1">
    <property type="nucleotide sequence ID" value="NZ_JNVM01000005.1"/>
</dbReference>
<dbReference type="InterPro" id="IPR050312">
    <property type="entry name" value="IolE/XylAMocC-like"/>
</dbReference>